<evidence type="ECO:0000313" key="2">
    <source>
        <dbReference type="EMBL" id="GAA3538700.1"/>
    </source>
</evidence>
<dbReference type="RefSeq" id="WP_344858455.1">
    <property type="nucleotide sequence ID" value="NZ_BAAAZN010000004.1"/>
</dbReference>
<reference evidence="3" key="1">
    <citation type="journal article" date="2019" name="Int. J. Syst. Evol. Microbiol.">
        <title>The Global Catalogue of Microorganisms (GCM) 10K type strain sequencing project: providing services to taxonomists for standard genome sequencing and annotation.</title>
        <authorList>
            <consortium name="The Broad Institute Genomics Platform"/>
            <consortium name="The Broad Institute Genome Sequencing Center for Infectious Disease"/>
            <person name="Wu L."/>
            <person name="Ma J."/>
        </authorList>
    </citation>
    <scope>NUCLEOTIDE SEQUENCE [LARGE SCALE GENOMIC DNA]</scope>
    <source>
        <strain evidence="3">JCM 16898</strain>
    </source>
</reference>
<comment type="caution">
    <text evidence="2">The sequence shown here is derived from an EMBL/GenBank/DDBJ whole genome shotgun (WGS) entry which is preliminary data.</text>
</comment>
<dbReference type="EMBL" id="BAAAZN010000004">
    <property type="protein sequence ID" value="GAA3538700.1"/>
    <property type="molecule type" value="Genomic_DNA"/>
</dbReference>
<feature type="region of interest" description="Disordered" evidence="1">
    <location>
        <begin position="1"/>
        <end position="44"/>
    </location>
</feature>
<dbReference type="Proteomes" id="UP001500689">
    <property type="component" value="Unassembled WGS sequence"/>
</dbReference>
<keyword evidence="3" id="KW-1185">Reference proteome</keyword>
<proteinExistence type="predicted"/>
<sequence length="99" mass="10309">MIDNSSTAPQTSVTLSLQKNQKYTDNIANPKTARSGDINGRPSIEQRDLLGVPGGCQVGMGVDATARALVLVIVGTDTEAACKKAEEVAISLEPELPGN</sequence>
<protein>
    <submittedName>
        <fullName evidence="2">Uncharacterized protein</fullName>
    </submittedName>
</protein>
<accession>A0ABP6VSH2</accession>
<evidence type="ECO:0000313" key="3">
    <source>
        <dbReference type="Proteomes" id="UP001500689"/>
    </source>
</evidence>
<gene>
    <name evidence="2" type="ORF">GCM10022222_22860</name>
</gene>
<name>A0ABP6VSH2_9PSEU</name>
<evidence type="ECO:0000256" key="1">
    <source>
        <dbReference type="SAM" id="MobiDB-lite"/>
    </source>
</evidence>
<organism evidence="2 3">
    <name type="scientific">Amycolatopsis ultiminotia</name>
    <dbReference type="NCBI Taxonomy" id="543629"/>
    <lineage>
        <taxon>Bacteria</taxon>
        <taxon>Bacillati</taxon>
        <taxon>Actinomycetota</taxon>
        <taxon>Actinomycetes</taxon>
        <taxon>Pseudonocardiales</taxon>
        <taxon>Pseudonocardiaceae</taxon>
        <taxon>Amycolatopsis</taxon>
    </lineage>
</organism>
<feature type="compositionally biased region" description="Polar residues" evidence="1">
    <location>
        <begin position="1"/>
        <end position="29"/>
    </location>
</feature>